<keyword evidence="8" id="KW-1185">Reference proteome</keyword>
<accession>A0A4V4RFK5</accession>
<dbReference type="SUPFAM" id="SSF53850">
    <property type="entry name" value="Periplasmic binding protein-like II"/>
    <property type="match status" value="1"/>
</dbReference>
<dbReference type="GO" id="GO:1904680">
    <property type="term" value="F:peptide transmembrane transporter activity"/>
    <property type="evidence" value="ECO:0007669"/>
    <property type="project" value="TreeGrafter"/>
</dbReference>
<feature type="chain" id="PRO_5038467610" evidence="5">
    <location>
        <begin position="20"/>
        <end position="543"/>
    </location>
</feature>
<name>A0A4V4RFK5_9MICO</name>
<proteinExistence type="inferred from homology"/>
<evidence type="ECO:0000256" key="5">
    <source>
        <dbReference type="SAM" id="SignalP"/>
    </source>
</evidence>
<keyword evidence="4 5" id="KW-0732">Signal</keyword>
<dbReference type="PANTHER" id="PTHR30290:SF10">
    <property type="entry name" value="PERIPLASMIC OLIGOPEPTIDE-BINDING PROTEIN-RELATED"/>
    <property type="match status" value="1"/>
</dbReference>
<dbReference type="InterPro" id="IPR039424">
    <property type="entry name" value="SBP_5"/>
</dbReference>
<comment type="subcellular location">
    <subcellularLocation>
        <location evidence="1">Cell envelope</location>
    </subcellularLocation>
</comment>
<evidence type="ECO:0000256" key="4">
    <source>
        <dbReference type="ARBA" id="ARBA00022729"/>
    </source>
</evidence>
<evidence type="ECO:0000259" key="6">
    <source>
        <dbReference type="Pfam" id="PF00496"/>
    </source>
</evidence>
<dbReference type="CDD" id="cd00995">
    <property type="entry name" value="PBP2_NikA_DppA_OppA_like"/>
    <property type="match status" value="1"/>
</dbReference>
<keyword evidence="3" id="KW-0813">Transport</keyword>
<gene>
    <name evidence="7" type="ORF">D4765_14540</name>
</gene>
<dbReference type="GO" id="GO:0043190">
    <property type="term" value="C:ATP-binding cassette (ABC) transporter complex"/>
    <property type="evidence" value="ECO:0007669"/>
    <property type="project" value="InterPro"/>
</dbReference>
<comment type="similarity">
    <text evidence="2">Belongs to the bacterial solute-binding protein 5 family.</text>
</comment>
<dbReference type="PROSITE" id="PS51257">
    <property type="entry name" value="PROKAR_LIPOPROTEIN"/>
    <property type="match status" value="1"/>
</dbReference>
<dbReference type="GO" id="GO:0042597">
    <property type="term" value="C:periplasmic space"/>
    <property type="evidence" value="ECO:0007669"/>
    <property type="project" value="UniProtKB-ARBA"/>
</dbReference>
<dbReference type="Pfam" id="PF00496">
    <property type="entry name" value="SBP_bac_5"/>
    <property type="match status" value="1"/>
</dbReference>
<dbReference type="PIRSF" id="PIRSF002741">
    <property type="entry name" value="MppA"/>
    <property type="match status" value="1"/>
</dbReference>
<dbReference type="Gene3D" id="3.10.105.10">
    <property type="entry name" value="Dipeptide-binding Protein, Domain 3"/>
    <property type="match status" value="1"/>
</dbReference>
<evidence type="ECO:0000313" key="8">
    <source>
        <dbReference type="Proteomes" id="UP000306192"/>
    </source>
</evidence>
<dbReference type="InterPro" id="IPR000914">
    <property type="entry name" value="SBP_5_dom"/>
</dbReference>
<protein>
    <submittedName>
        <fullName evidence="7">ABC transporter substrate-binding protein</fullName>
    </submittedName>
</protein>
<dbReference type="EMBL" id="QYRT01000034">
    <property type="protein sequence ID" value="TIH33544.1"/>
    <property type="molecule type" value="Genomic_DNA"/>
</dbReference>
<reference evidence="7 8" key="1">
    <citation type="journal article" date="2019" name="Microorganisms">
        <title>Systematic Affiliation and Genome Analysis of Subtercola vilae DB165(T) with Particular Emphasis on Cold Adaptation of an Isolate from a High-Altitude Cold Volcano Lake.</title>
        <authorList>
            <person name="Villalobos A.S."/>
            <person name="Wiese J."/>
            <person name="Imhoff J.F."/>
            <person name="Dorador C."/>
            <person name="Keller A."/>
            <person name="Hentschel U."/>
        </authorList>
    </citation>
    <scope>NUCLEOTIDE SEQUENCE [LARGE SCALE GENOMIC DNA]</scope>
    <source>
        <strain evidence="7 8">DB165</strain>
    </source>
</reference>
<evidence type="ECO:0000313" key="7">
    <source>
        <dbReference type="EMBL" id="TIH33544.1"/>
    </source>
</evidence>
<evidence type="ECO:0000256" key="2">
    <source>
        <dbReference type="ARBA" id="ARBA00005695"/>
    </source>
</evidence>
<evidence type="ECO:0000256" key="1">
    <source>
        <dbReference type="ARBA" id="ARBA00004196"/>
    </source>
</evidence>
<dbReference type="GO" id="GO:0015833">
    <property type="term" value="P:peptide transport"/>
    <property type="evidence" value="ECO:0007669"/>
    <property type="project" value="TreeGrafter"/>
</dbReference>
<dbReference type="GO" id="GO:0030313">
    <property type="term" value="C:cell envelope"/>
    <property type="evidence" value="ECO:0007669"/>
    <property type="project" value="UniProtKB-SubCell"/>
</dbReference>
<evidence type="ECO:0000256" key="3">
    <source>
        <dbReference type="ARBA" id="ARBA00022448"/>
    </source>
</evidence>
<feature type="signal peptide" evidence="5">
    <location>
        <begin position="1"/>
        <end position="19"/>
    </location>
</feature>
<dbReference type="PANTHER" id="PTHR30290">
    <property type="entry name" value="PERIPLASMIC BINDING COMPONENT OF ABC TRANSPORTER"/>
    <property type="match status" value="1"/>
</dbReference>
<comment type="caution">
    <text evidence="7">The sequence shown here is derived from an EMBL/GenBank/DDBJ whole genome shotgun (WGS) entry which is preliminary data.</text>
</comment>
<dbReference type="Proteomes" id="UP000306192">
    <property type="component" value="Unassembled WGS sequence"/>
</dbReference>
<dbReference type="AlphaFoldDB" id="A0A4V4RFK5"/>
<sequence length="543" mass="57158">MRVGLLGAALAIALTACTAAGTSGTSSTAGGGSASAATALYGGTMTTAAASDPETFDPAVCTGATCWNIMRMVFDRLYDYDGSTSNLKLQAAADFPSVSADGLTYTMKLKSGLTFSNGAPVTAKDVAYSYARVLDPATKAGLAEFWKGIAGADAYAANPTGLPSGIVVVDDLTLAITLTAPNSSFKYVLAMPAGSIIPSGTGSTVSTAPVGSGPFTLAKFEPGVQVMLDRNPKYWDSPRPYVDHVHMILGVDPDNQVLMLQKGDIDLMGSPIPPAKFLQVTTDAKYKAQIVTIEKPSTYYLTMNMNTPPFNNPKVREAVSYAFDRTGLLKLVNGQGKPATEFIPPGVLGNSGETMTQDQNVAKAKSLLAEAGYPNGFDTQFYAWNVAPFSALAPQMQQDLKAIGINADLQTLAPNTFSELAGSGKAPLALTFWVADYPEGSDFLQALLSCATAVPQGQNFAYYCNPAMDADVQQALAATDPATATAKYTDASKLMLADNPVVPLYFGTKTEIRGANVGNYFPQPIWGWDMAEYWKADGTSSRS</sequence>
<organism evidence="7 8">
    <name type="scientific">Subtercola vilae</name>
    <dbReference type="NCBI Taxonomy" id="2056433"/>
    <lineage>
        <taxon>Bacteria</taxon>
        <taxon>Bacillati</taxon>
        <taxon>Actinomycetota</taxon>
        <taxon>Actinomycetes</taxon>
        <taxon>Micrococcales</taxon>
        <taxon>Microbacteriaceae</taxon>
        <taxon>Subtercola</taxon>
    </lineage>
</organism>
<feature type="domain" description="Solute-binding protein family 5" evidence="6">
    <location>
        <begin position="90"/>
        <end position="451"/>
    </location>
</feature>
<dbReference type="InterPro" id="IPR030678">
    <property type="entry name" value="Peptide/Ni-bd"/>
</dbReference>
<dbReference type="Gene3D" id="3.40.190.10">
    <property type="entry name" value="Periplasmic binding protein-like II"/>
    <property type="match status" value="1"/>
</dbReference>